<dbReference type="Pfam" id="PF08585">
    <property type="entry name" value="RMI1_N_C"/>
    <property type="match status" value="1"/>
</dbReference>
<keyword evidence="8" id="KW-1185">Reference proteome</keyword>
<dbReference type="PANTHER" id="PTHR14790:SF15">
    <property type="entry name" value="RECQ-MEDIATED GENOME INSTABILITY PROTEIN 1"/>
    <property type="match status" value="1"/>
</dbReference>
<evidence type="ECO:0000313" key="7">
    <source>
        <dbReference type="EMBL" id="KAH7289945.1"/>
    </source>
</evidence>
<evidence type="ECO:0000259" key="6">
    <source>
        <dbReference type="Pfam" id="PF16099"/>
    </source>
</evidence>
<dbReference type="InterPro" id="IPR013894">
    <property type="entry name" value="RMI1_OB"/>
</dbReference>
<dbReference type="SMART" id="SM01161">
    <property type="entry name" value="DUF1767"/>
    <property type="match status" value="1"/>
</dbReference>
<dbReference type="OrthoDB" id="341511at2759"/>
<dbReference type="AlphaFoldDB" id="A0A8T2R2V7"/>
<feature type="compositionally biased region" description="Acidic residues" evidence="4">
    <location>
        <begin position="31"/>
        <end position="42"/>
    </location>
</feature>
<dbReference type="InterPro" id="IPR032199">
    <property type="entry name" value="RMI1_C"/>
</dbReference>
<reference evidence="7" key="1">
    <citation type="submission" date="2021-08" db="EMBL/GenBank/DDBJ databases">
        <title>WGS assembly of Ceratopteris richardii.</title>
        <authorList>
            <person name="Marchant D.B."/>
            <person name="Chen G."/>
            <person name="Jenkins J."/>
            <person name="Shu S."/>
            <person name="Leebens-Mack J."/>
            <person name="Grimwood J."/>
            <person name="Schmutz J."/>
            <person name="Soltis P."/>
            <person name="Soltis D."/>
            <person name="Chen Z.-H."/>
        </authorList>
    </citation>
    <scope>NUCLEOTIDE SEQUENCE</scope>
    <source>
        <strain evidence="7">Whitten #5841</strain>
        <tissue evidence="7">Leaf</tissue>
    </source>
</reference>
<evidence type="ECO:0000256" key="4">
    <source>
        <dbReference type="SAM" id="MobiDB-lite"/>
    </source>
</evidence>
<accession>A0A8T2R2V7</accession>
<dbReference type="Gene3D" id="2.40.50.770">
    <property type="entry name" value="RecQ-mediated genome instability protein Rmi1, C-terminal domain"/>
    <property type="match status" value="1"/>
</dbReference>
<name>A0A8T2R2V7_CERRI</name>
<dbReference type="GO" id="GO:0000724">
    <property type="term" value="P:double-strand break repair via homologous recombination"/>
    <property type="evidence" value="ECO:0007669"/>
    <property type="project" value="TreeGrafter"/>
</dbReference>
<feature type="compositionally biased region" description="Polar residues" evidence="4">
    <location>
        <begin position="48"/>
        <end position="60"/>
    </location>
</feature>
<dbReference type="PANTHER" id="PTHR14790">
    <property type="entry name" value="RECQ-MEDIATED GENOME INSTABILITY PROTEIN 1 RMI1"/>
    <property type="match status" value="1"/>
</dbReference>
<dbReference type="Proteomes" id="UP000825935">
    <property type="component" value="Chromosome 30"/>
</dbReference>
<sequence>MAFRRRVLQVSDSSSSSSENIAEVEQREVEPAEEYDDIEILDSPELLASSNGGSRGNHPTASRLEPSVGGEGRSSAFVPDTNINISGVHSNTPSNSVPDNGVDTSASFFSPQAQVGVPNPSRLASSRHAALQAILESRGVRPNGHWLDVCVESLEASRPGFSQLNDSQKAEACFSCFLFSDLNSMGESVLPPRFHTLHGIEISGPFVLQVDEIVDIGAPIRQRYKERSATDSRCLKLSMTDGVQHIYGIEYRPIKALNVLSPAGFKVCVHNVNIRRGMLLLVPETIIVLGGQVEQLEAARQRAVQHVNKPPRGARNPRGAASQTLAESASMVAWAGHHTEGTSRESDCETNQSMRASTPGVQICEYTYLSLLKRRWASVQVGDSVAWGKIKCVLTGVKEFHFKDRDEFKLLVHVDDGSLITVVQIHHQVVEQLLGLSPRQVSAGLASSCREDANRTKERLNQFQSLLTRFEGMLLLQKDCQTEIPIAIEMTEGCSKEIALQLAERLQRTINNSPVRRDRIIELSP</sequence>
<feature type="domain" description="RecQ mediated genome instability protein 1 OB-fold" evidence="5">
    <location>
        <begin position="191"/>
        <end position="301"/>
    </location>
</feature>
<protein>
    <recommendedName>
        <fullName evidence="2">RecQ-mediated genome instability protein 1</fullName>
    </recommendedName>
    <alternativeName>
        <fullName evidence="3">BLM-associated protein of 75 kDa homolog</fullName>
    </alternativeName>
</protein>
<dbReference type="FunFam" id="2.40.50.770:FF:000004">
    <property type="entry name" value="RecQ-mediated instability protein (DUF1767)"/>
    <property type="match status" value="1"/>
</dbReference>
<comment type="similarity">
    <text evidence="1">Belongs to the RMI1 family.</text>
</comment>
<evidence type="ECO:0000256" key="1">
    <source>
        <dbReference type="ARBA" id="ARBA00006395"/>
    </source>
</evidence>
<comment type="caution">
    <text evidence="7">The sequence shown here is derived from an EMBL/GenBank/DDBJ whole genome shotgun (WGS) entry which is preliminary data.</text>
</comment>
<dbReference type="GO" id="GO:0000712">
    <property type="term" value="P:resolution of meiotic recombination intermediates"/>
    <property type="evidence" value="ECO:0007669"/>
    <property type="project" value="TreeGrafter"/>
</dbReference>
<proteinExistence type="inferred from homology"/>
<feature type="domain" description="RecQ-mediated genome instability protein 1 C-terminal OB-fold" evidence="6">
    <location>
        <begin position="366"/>
        <end position="506"/>
    </location>
</feature>
<evidence type="ECO:0000313" key="8">
    <source>
        <dbReference type="Proteomes" id="UP000825935"/>
    </source>
</evidence>
<evidence type="ECO:0000259" key="5">
    <source>
        <dbReference type="Pfam" id="PF08585"/>
    </source>
</evidence>
<gene>
    <name evidence="7" type="ORF">KP509_30G025100</name>
</gene>
<dbReference type="GO" id="GO:0000166">
    <property type="term" value="F:nucleotide binding"/>
    <property type="evidence" value="ECO:0007669"/>
    <property type="project" value="InterPro"/>
</dbReference>
<dbReference type="InterPro" id="IPR042470">
    <property type="entry name" value="RMI1_N_C_sf"/>
</dbReference>
<dbReference type="OMA" id="GFQFKER"/>
<dbReference type="GO" id="GO:0016604">
    <property type="term" value="C:nuclear body"/>
    <property type="evidence" value="ECO:0007669"/>
    <property type="project" value="TreeGrafter"/>
</dbReference>
<evidence type="ECO:0000256" key="3">
    <source>
        <dbReference type="ARBA" id="ARBA00077519"/>
    </source>
</evidence>
<dbReference type="Pfam" id="PF16099">
    <property type="entry name" value="RMI1_C"/>
    <property type="match status" value="1"/>
</dbReference>
<dbReference type="GO" id="GO:0031422">
    <property type="term" value="C:RecQ family helicase-topoisomerase III complex"/>
    <property type="evidence" value="ECO:0007669"/>
    <property type="project" value="TreeGrafter"/>
</dbReference>
<organism evidence="7 8">
    <name type="scientific">Ceratopteris richardii</name>
    <name type="common">Triangle waterfern</name>
    <dbReference type="NCBI Taxonomy" id="49495"/>
    <lineage>
        <taxon>Eukaryota</taxon>
        <taxon>Viridiplantae</taxon>
        <taxon>Streptophyta</taxon>
        <taxon>Embryophyta</taxon>
        <taxon>Tracheophyta</taxon>
        <taxon>Polypodiopsida</taxon>
        <taxon>Polypodiidae</taxon>
        <taxon>Polypodiales</taxon>
        <taxon>Pteridineae</taxon>
        <taxon>Pteridaceae</taxon>
        <taxon>Parkerioideae</taxon>
        <taxon>Ceratopteris</taxon>
    </lineage>
</organism>
<evidence type="ECO:0000256" key="2">
    <source>
        <dbReference type="ARBA" id="ARBA00018987"/>
    </source>
</evidence>
<feature type="region of interest" description="Disordered" evidence="4">
    <location>
        <begin position="1"/>
        <end position="75"/>
    </location>
</feature>
<dbReference type="EMBL" id="CM035435">
    <property type="protein sequence ID" value="KAH7289945.1"/>
    <property type="molecule type" value="Genomic_DNA"/>
</dbReference>